<dbReference type="GO" id="GO:0006352">
    <property type="term" value="P:DNA-templated transcription initiation"/>
    <property type="evidence" value="ECO:0007669"/>
    <property type="project" value="InterPro"/>
</dbReference>
<evidence type="ECO:0000313" key="2">
    <source>
        <dbReference type="EMBL" id="QQK81362.1"/>
    </source>
</evidence>
<feature type="domain" description="RNA polymerase sigma-70 region 4" evidence="1">
    <location>
        <begin position="141"/>
        <end position="189"/>
    </location>
</feature>
<dbReference type="NCBIfam" id="TIGR02937">
    <property type="entry name" value="sigma70-ECF"/>
    <property type="match status" value="1"/>
</dbReference>
<dbReference type="InterPro" id="IPR014284">
    <property type="entry name" value="RNA_pol_sigma-70_dom"/>
</dbReference>
<dbReference type="AlphaFoldDB" id="A0A7T7CGN2"/>
<organism evidence="2 3">
    <name type="scientific">Salicibibacter cibi</name>
    <dbReference type="NCBI Taxonomy" id="2743001"/>
    <lineage>
        <taxon>Bacteria</taxon>
        <taxon>Bacillati</taxon>
        <taxon>Bacillota</taxon>
        <taxon>Bacilli</taxon>
        <taxon>Bacillales</taxon>
        <taxon>Bacillaceae</taxon>
        <taxon>Salicibibacter</taxon>
    </lineage>
</organism>
<dbReference type="Gene3D" id="1.20.140.160">
    <property type="match status" value="1"/>
</dbReference>
<dbReference type="SUPFAM" id="SSF88659">
    <property type="entry name" value="Sigma3 and sigma4 domains of RNA polymerase sigma factors"/>
    <property type="match status" value="1"/>
</dbReference>
<dbReference type="EMBL" id="CP054706">
    <property type="protein sequence ID" value="QQK81362.1"/>
    <property type="molecule type" value="Genomic_DNA"/>
</dbReference>
<evidence type="ECO:0000259" key="1">
    <source>
        <dbReference type="Pfam" id="PF04545"/>
    </source>
</evidence>
<dbReference type="CDD" id="cd06171">
    <property type="entry name" value="Sigma70_r4"/>
    <property type="match status" value="1"/>
</dbReference>
<accession>A0A7T7CGN2</accession>
<dbReference type="RefSeq" id="WP_200085792.1">
    <property type="nucleotide sequence ID" value="NZ_CP054706.1"/>
</dbReference>
<dbReference type="InterPro" id="IPR007630">
    <property type="entry name" value="RNA_pol_sigma70_r4"/>
</dbReference>
<dbReference type="Pfam" id="PF04545">
    <property type="entry name" value="Sigma70_r4"/>
    <property type="match status" value="1"/>
</dbReference>
<proteinExistence type="predicted"/>
<dbReference type="GO" id="GO:0003700">
    <property type="term" value="F:DNA-binding transcription factor activity"/>
    <property type="evidence" value="ECO:0007669"/>
    <property type="project" value="InterPro"/>
</dbReference>
<evidence type="ECO:0000313" key="3">
    <source>
        <dbReference type="Proteomes" id="UP000595349"/>
    </source>
</evidence>
<name>A0A7T7CGN2_9BACI</name>
<protein>
    <submittedName>
        <fullName evidence="2">Sigma-70 family RNA polymerase sigma factor</fullName>
    </submittedName>
</protein>
<keyword evidence="3" id="KW-1185">Reference proteome</keyword>
<dbReference type="KEGG" id="scib:HUG20_16580"/>
<reference evidence="2 3" key="1">
    <citation type="submission" date="2020-06" db="EMBL/GenBank/DDBJ databases">
        <title>Genomic analysis of Salicibibacter sp. NKC21-4.</title>
        <authorList>
            <person name="Oh Y.J."/>
        </authorList>
    </citation>
    <scope>NUCLEOTIDE SEQUENCE [LARGE SCALE GENOMIC DNA]</scope>
    <source>
        <strain evidence="2 3">NKC21-4</strain>
    </source>
</reference>
<sequence length="200" mass="23925">MNHDTIEQLKKECPRMAIFFDNNPQLAKQQIFQGFLEYDEYQHIFIQAVCFPNHGAFRALNEAFKDHYANVQFTYYLTKTLYWTSVQYDQRRREQRDNQRLMMDNLHETGTIWYPCENMPDIITETSDLGTWSEDVELTNALRQLTAKQQIVIIERYGYERTNNEIARLLNVSPQAISRTHSHALKRLRTILQRKWENDA</sequence>
<dbReference type="Proteomes" id="UP000595349">
    <property type="component" value="Chromosome"/>
</dbReference>
<dbReference type="InterPro" id="IPR013324">
    <property type="entry name" value="RNA_pol_sigma_r3/r4-like"/>
</dbReference>
<gene>
    <name evidence="2" type="ORF">HUG20_16580</name>
</gene>